<accession>A0A2V5HJG7</accession>
<dbReference type="AlphaFoldDB" id="A0A2V5HJG7"/>
<dbReference type="EMBL" id="KZ825101">
    <property type="protein sequence ID" value="PYI24605.1"/>
    <property type="molecule type" value="Genomic_DNA"/>
</dbReference>
<gene>
    <name evidence="1" type="ORF">BO99DRAFT_661</name>
</gene>
<keyword evidence="2" id="KW-1185">Reference proteome</keyword>
<reference evidence="1 2" key="1">
    <citation type="submission" date="2018-02" db="EMBL/GenBank/DDBJ databases">
        <title>The genomes of Aspergillus section Nigri reveals drivers in fungal speciation.</title>
        <authorList>
            <consortium name="DOE Joint Genome Institute"/>
            <person name="Vesth T.C."/>
            <person name="Nybo J."/>
            <person name="Theobald S."/>
            <person name="Brandl J."/>
            <person name="Frisvad J.C."/>
            <person name="Nielsen K.F."/>
            <person name="Lyhne E.K."/>
            <person name="Kogle M.E."/>
            <person name="Kuo A."/>
            <person name="Riley R."/>
            <person name="Clum A."/>
            <person name="Nolan M."/>
            <person name="Lipzen A."/>
            <person name="Salamov A."/>
            <person name="Henrissat B."/>
            <person name="Wiebenga A."/>
            <person name="De vries R.P."/>
            <person name="Grigoriev I.V."/>
            <person name="Mortensen U.H."/>
            <person name="Andersen M.R."/>
            <person name="Baker S.E."/>
        </authorList>
    </citation>
    <scope>NUCLEOTIDE SEQUENCE [LARGE SCALE GENOMIC DNA]</scope>
    <source>
        <strain evidence="1 2">CBS 115571</strain>
    </source>
</reference>
<organism evidence="1 2">
    <name type="scientific">Aspergillus violaceofuscus (strain CBS 115571)</name>
    <dbReference type="NCBI Taxonomy" id="1450538"/>
    <lineage>
        <taxon>Eukaryota</taxon>
        <taxon>Fungi</taxon>
        <taxon>Dikarya</taxon>
        <taxon>Ascomycota</taxon>
        <taxon>Pezizomycotina</taxon>
        <taxon>Eurotiomycetes</taxon>
        <taxon>Eurotiomycetidae</taxon>
        <taxon>Eurotiales</taxon>
        <taxon>Aspergillaceae</taxon>
        <taxon>Aspergillus</taxon>
    </lineage>
</organism>
<protein>
    <submittedName>
        <fullName evidence="1">Uncharacterized protein</fullName>
    </submittedName>
</protein>
<evidence type="ECO:0000313" key="2">
    <source>
        <dbReference type="Proteomes" id="UP000249829"/>
    </source>
</evidence>
<sequence length="93" mass="10812">MWGHPKVVARFNGFRSRHRQLLPSLHELHLYSLTLLTSYSCRPRFPQSLFTSLLIPISIMDFCHGWVSHSLLSEQTLLISHMTEQEVSLIYSS</sequence>
<proteinExistence type="predicted"/>
<evidence type="ECO:0000313" key="1">
    <source>
        <dbReference type="EMBL" id="PYI24605.1"/>
    </source>
</evidence>
<name>A0A2V5HJG7_ASPV1</name>
<dbReference type="Proteomes" id="UP000249829">
    <property type="component" value="Unassembled WGS sequence"/>
</dbReference>